<dbReference type="InterPro" id="IPR029056">
    <property type="entry name" value="Ribokinase-like"/>
</dbReference>
<accession>A0A1G2UTA8</accession>
<dbReference type="InterPro" id="IPR011611">
    <property type="entry name" value="PfkB_dom"/>
</dbReference>
<dbReference type="Proteomes" id="UP000176558">
    <property type="component" value="Unassembled WGS sequence"/>
</dbReference>
<dbReference type="EMBL" id="MHWT01000014">
    <property type="protein sequence ID" value="OHB12532.1"/>
    <property type="molecule type" value="Genomic_DNA"/>
</dbReference>
<dbReference type="SUPFAM" id="SSF53613">
    <property type="entry name" value="Ribokinase-like"/>
    <property type="match status" value="1"/>
</dbReference>
<dbReference type="Gene3D" id="3.40.1190.20">
    <property type="match status" value="1"/>
</dbReference>
<name>A0A1G2UTA8_9BACT</name>
<dbReference type="PANTHER" id="PTHR10584:SF166">
    <property type="entry name" value="RIBOKINASE"/>
    <property type="match status" value="1"/>
</dbReference>
<dbReference type="PANTHER" id="PTHR10584">
    <property type="entry name" value="SUGAR KINASE"/>
    <property type="match status" value="1"/>
</dbReference>
<sequence length="330" mass="36801">MKKIDILSIGDLVIDAFIKLEDATINCDIDKQNCKLCVSFGDKVPYESVEVCTAVGNGPNASVSAARLGLSSALFSYVGEDANGKDCLKELQKNRVDTRYVHMETGKKTNYHYVLWYDVDRTILIKHEEFSYNLGEIDKPKWIYLSSLSQHSVGFHKHIENYLEKNPEVKLAFQPGTFQIKMGIKALSKIYKNTEIFFCNVEEAQRILNIASRDLPTLLKSVAKLGPKIVVITDGFAGAYAYDSKSNSSWLIPIYPHTPFERTGAGDAFSSTIVTALALGKSLEEALLWGPVNSMSVVLQVGAQKGLLSREKLEEHLKKAPRSFKLEKLN</sequence>
<evidence type="ECO:0000313" key="4">
    <source>
        <dbReference type="EMBL" id="OHB12532.1"/>
    </source>
</evidence>
<comment type="caution">
    <text evidence="4">The sequence shown here is derived from an EMBL/GenBank/DDBJ whole genome shotgun (WGS) entry which is preliminary data.</text>
</comment>
<gene>
    <name evidence="4" type="ORF">A3G99_01790</name>
</gene>
<keyword evidence="2" id="KW-0418">Kinase</keyword>
<dbReference type="AlphaFoldDB" id="A0A1G2UTA8"/>
<dbReference type="GO" id="GO:0016301">
    <property type="term" value="F:kinase activity"/>
    <property type="evidence" value="ECO:0007669"/>
    <property type="project" value="UniProtKB-KW"/>
</dbReference>
<protein>
    <recommendedName>
        <fullName evidence="3">Carbohydrate kinase PfkB domain-containing protein</fullName>
    </recommendedName>
</protein>
<evidence type="ECO:0000256" key="2">
    <source>
        <dbReference type="ARBA" id="ARBA00022777"/>
    </source>
</evidence>
<evidence type="ECO:0000256" key="1">
    <source>
        <dbReference type="ARBA" id="ARBA00022679"/>
    </source>
</evidence>
<evidence type="ECO:0000313" key="5">
    <source>
        <dbReference type="Proteomes" id="UP000176558"/>
    </source>
</evidence>
<dbReference type="Pfam" id="PF00294">
    <property type="entry name" value="PfkB"/>
    <property type="match status" value="1"/>
</dbReference>
<feature type="domain" description="Carbohydrate kinase PfkB" evidence="3">
    <location>
        <begin position="26"/>
        <end position="306"/>
    </location>
</feature>
<proteinExistence type="predicted"/>
<reference evidence="4 5" key="1">
    <citation type="journal article" date="2016" name="Nat. Commun.">
        <title>Thousands of microbial genomes shed light on interconnected biogeochemical processes in an aquifer system.</title>
        <authorList>
            <person name="Anantharaman K."/>
            <person name="Brown C.T."/>
            <person name="Hug L.A."/>
            <person name="Sharon I."/>
            <person name="Castelle C.J."/>
            <person name="Probst A.J."/>
            <person name="Thomas B.C."/>
            <person name="Singh A."/>
            <person name="Wilkins M.J."/>
            <person name="Karaoz U."/>
            <person name="Brodie E.L."/>
            <person name="Williams K.H."/>
            <person name="Hubbard S.S."/>
            <person name="Banfield J.F."/>
        </authorList>
    </citation>
    <scope>NUCLEOTIDE SEQUENCE [LARGE SCALE GENOMIC DNA]</scope>
</reference>
<organism evidence="4 5">
    <name type="scientific">Candidatus Zambryskibacteria bacterium RIFCSPLOWO2_12_FULL_39_23</name>
    <dbReference type="NCBI Taxonomy" id="1802776"/>
    <lineage>
        <taxon>Bacteria</taxon>
        <taxon>Candidatus Zambryskiibacteriota</taxon>
    </lineage>
</organism>
<evidence type="ECO:0000259" key="3">
    <source>
        <dbReference type="Pfam" id="PF00294"/>
    </source>
</evidence>
<keyword evidence="1" id="KW-0808">Transferase</keyword>